<dbReference type="PIRSF" id="PIRSF000216">
    <property type="entry name" value="NADH_DH_24kDa"/>
    <property type="match status" value="1"/>
</dbReference>
<dbReference type="STRING" id="70996.SE18_09175"/>
<evidence type="ECO:0000313" key="9">
    <source>
        <dbReference type="Proteomes" id="UP000050277"/>
    </source>
</evidence>
<dbReference type="GO" id="GO:0003954">
    <property type="term" value="F:NADH dehydrogenase activity"/>
    <property type="evidence" value="ECO:0007669"/>
    <property type="project" value="TreeGrafter"/>
</dbReference>
<comment type="cofactor">
    <cofactor evidence="7">
        <name>[2Fe-2S] cluster</name>
        <dbReference type="ChEBI" id="CHEBI:190135"/>
    </cofactor>
    <text evidence="7">Binds 1 [2Fe-2S] cluster.</text>
</comment>
<dbReference type="InterPro" id="IPR002023">
    <property type="entry name" value="NuoE-like"/>
</dbReference>
<keyword evidence="5 7" id="KW-0411">Iron-sulfur</keyword>
<keyword evidence="4 7" id="KW-0408">Iron</keyword>
<keyword evidence="3 7" id="KW-0479">Metal-binding</keyword>
<feature type="binding site" evidence="7">
    <location>
        <position position="83"/>
    </location>
    <ligand>
        <name>[2Fe-2S] cluster</name>
        <dbReference type="ChEBI" id="CHEBI:190135"/>
    </ligand>
</feature>
<dbReference type="Pfam" id="PF01257">
    <property type="entry name" value="2Fe-2S_thioredx"/>
    <property type="match status" value="1"/>
</dbReference>
<comment type="caution">
    <text evidence="8">The sequence shown here is derived from an EMBL/GenBank/DDBJ whole genome shotgun (WGS) entry which is preliminary data.</text>
</comment>
<dbReference type="PANTHER" id="PTHR10371">
    <property type="entry name" value="NADH DEHYDROGENASE UBIQUINONE FLAVOPROTEIN 2, MITOCHONDRIAL"/>
    <property type="match status" value="1"/>
</dbReference>
<dbReference type="Gene3D" id="3.40.30.10">
    <property type="entry name" value="Glutaredoxin"/>
    <property type="match status" value="1"/>
</dbReference>
<keyword evidence="9" id="KW-1185">Reference proteome</keyword>
<proteinExistence type="inferred from homology"/>
<protein>
    <submittedName>
        <fullName evidence="8">NADH-quinone oxidoreductase</fullName>
    </submittedName>
</protein>
<dbReference type="SUPFAM" id="SSF52833">
    <property type="entry name" value="Thioredoxin-like"/>
    <property type="match status" value="1"/>
</dbReference>
<name>A0A0P6YEV0_9CHLR</name>
<comment type="similarity">
    <text evidence="1">Belongs to the complex I 24 kDa subunit family.</text>
</comment>
<accession>A0A0P6YEV0</accession>
<dbReference type="AlphaFoldDB" id="A0A0P6YEV0"/>
<dbReference type="PANTHER" id="PTHR10371:SF3">
    <property type="entry name" value="NADH DEHYDROGENASE [UBIQUINONE] FLAVOPROTEIN 2, MITOCHONDRIAL"/>
    <property type="match status" value="1"/>
</dbReference>
<comment type="cofactor">
    <cofactor evidence="6">
        <name>[2Fe-2S] cluster</name>
        <dbReference type="ChEBI" id="CHEBI:190135"/>
    </cofactor>
</comment>
<feature type="binding site" evidence="7">
    <location>
        <position position="124"/>
    </location>
    <ligand>
        <name>[2Fe-2S] cluster</name>
        <dbReference type="ChEBI" id="CHEBI:190135"/>
    </ligand>
</feature>
<feature type="binding site" evidence="7">
    <location>
        <position position="128"/>
    </location>
    <ligand>
        <name>[2Fe-2S] cluster</name>
        <dbReference type="ChEBI" id="CHEBI:190135"/>
    </ligand>
</feature>
<dbReference type="CDD" id="cd03064">
    <property type="entry name" value="TRX_Fd_NuoE"/>
    <property type="match status" value="1"/>
</dbReference>
<evidence type="ECO:0000256" key="2">
    <source>
        <dbReference type="ARBA" id="ARBA00022714"/>
    </source>
</evidence>
<evidence type="ECO:0000256" key="7">
    <source>
        <dbReference type="PIRSR" id="PIRSR000216-1"/>
    </source>
</evidence>
<dbReference type="InterPro" id="IPR036249">
    <property type="entry name" value="Thioredoxin-like_sf"/>
</dbReference>
<evidence type="ECO:0000256" key="6">
    <source>
        <dbReference type="ARBA" id="ARBA00034078"/>
    </source>
</evidence>
<dbReference type="FunFam" id="1.10.10.1590:FF:000001">
    <property type="entry name" value="NADH-quinone oxidoreductase subunit E"/>
    <property type="match status" value="1"/>
</dbReference>
<feature type="binding site" evidence="7">
    <location>
        <position position="88"/>
    </location>
    <ligand>
        <name>[2Fe-2S] cluster</name>
        <dbReference type="ChEBI" id="CHEBI:190135"/>
    </ligand>
</feature>
<evidence type="ECO:0000256" key="3">
    <source>
        <dbReference type="ARBA" id="ARBA00022723"/>
    </source>
</evidence>
<organism evidence="8 9">
    <name type="scientific">Herpetosiphon geysericola</name>
    <dbReference type="NCBI Taxonomy" id="70996"/>
    <lineage>
        <taxon>Bacteria</taxon>
        <taxon>Bacillati</taxon>
        <taxon>Chloroflexota</taxon>
        <taxon>Chloroflexia</taxon>
        <taxon>Herpetosiphonales</taxon>
        <taxon>Herpetosiphonaceae</taxon>
        <taxon>Herpetosiphon</taxon>
    </lineage>
</organism>
<dbReference type="Proteomes" id="UP000050277">
    <property type="component" value="Unassembled WGS sequence"/>
</dbReference>
<dbReference type="EMBL" id="LGKP01000015">
    <property type="protein sequence ID" value="KPL88841.1"/>
    <property type="molecule type" value="Genomic_DNA"/>
</dbReference>
<dbReference type="GO" id="GO:0046872">
    <property type="term" value="F:metal ion binding"/>
    <property type="evidence" value="ECO:0007669"/>
    <property type="project" value="UniProtKB-KW"/>
</dbReference>
<keyword evidence="2 7" id="KW-0001">2Fe-2S</keyword>
<dbReference type="InterPro" id="IPR041921">
    <property type="entry name" value="NuoE_N"/>
</dbReference>
<dbReference type="GO" id="GO:0051537">
    <property type="term" value="F:2 iron, 2 sulfur cluster binding"/>
    <property type="evidence" value="ECO:0007669"/>
    <property type="project" value="UniProtKB-KW"/>
</dbReference>
<dbReference type="InterPro" id="IPR042128">
    <property type="entry name" value="NuoE_dom"/>
</dbReference>
<evidence type="ECO:0000256" key="4">
    <source>
        <dbReference type="ARBA" id="ARBA00023004"/>
    </source>
</evidence>
<evidence type="ECO:0000256" key="5">
    <source>
        <dbReference type="ARBA" id="ARBA00023014"/>
    </source>
</evidence>
<dbReference type="Gene3D" id="1.10.10.1590">
    <property type="entry name" value="NADH-quinone oxidoreductase subunit E"/>
    <property type="match status" value="1"/>
</dbReference>
<evidence type="ECO:0000313" key="8">
    <source>
        <dbReference type="EMBL" id="KPL88841.1"/>
    </source>
</evidence>
<reference evidence="8 9" key="1">
    <citation type="submission" date="2015-07" db="EMBL/GenBank/DDBJ databases">
        <title>Whole genome sequence of Herpetosiphon geysericola DSM 7119.</title>
        <authorList>
            <person name="Hemp J."/>
            <person name="Ward L.M."/>
            <person name="Pace L.A."/>
            <person name="Fischer W.W."/>
        </authorList>
    </citation>
    <scope>NUCLEOTIDE SEQUENCE [LARGE SCALE GENOMIC DNA]</scope>
    <source>
        <strain evidence="8 9">DSM 7119</strain>
    </source>
</reference>
<evidence type="ECO:0000256" key="1">
    <source>
        <dbReference type="ARBA" id="ARBA00010643"/>
    </source>
</evidence>
<sequence>MVLYEQHKAEIDGILARYPVDRKRSALLPLLYLAQDVYGRLNRDSIREVAEILDLPYTDVFEVVGFYTLFYNEDVGKIVLDVCDDVPCCFCGAEELVADLENRLGIKAGETTKDKVFTLRRVKCIAACDQAPVLQANLEFHNRVLPDKVEAMLTKLRNDVEAGKPVSISGRLAER</sequence>
<dbReference type="PATRIC" id="fig|70996.4.peg.4393"/>
<gene>
    <name evidence="8" type="ORF">SE18_09175</name>
</gene>
<dbReference type="NCBIfam" id="TIGR01958">
    <property type="entry name" value="nuoE_fam"/>
    <property type="match status" value="1"/>
</dbReference>